<dbReference type="AlphaFoldDB" id="A0A8S9RKI2"/>
<proteinExistence type="predicted"/>
<gene>
    <name evidence="2" type="ORF">F2Q69_00058655</name>
</gene>
<evidence type="ECO:0000256" key="1">
    <source>
        <dbReference type="SAM" id="MobiDB-lite"/>
    </source>
</evidence>
<reference evidence="2" key="1">
    <citation type="submission" date="2019-12" db="EMBL/GenBank/DDBJ databases">
        <title>Genome sequencing and annotation of Brassica cretica.</title>
        <authorList>
            <person name="Studholme D.J."/>
            <person name="Sarris P."/>
        </authorList>
    </citation>
    <scope>NUCLEOTIDE SEQUENCE</scope>
    <source>
        <strain evidence="2">PFS-109/04</strain>
        <tissue evidence="2">Leaf</tissue>
    </source>
</reference>
<comment type="caution">
    <text evidence="2">The sequence shown here is derived from an EMBL/GenBank/DDBJ whole genome shotgun (WGS) entry which is preliminary data.</text>
</comment>
<accession>A0A8S9RKI2</accession>
<name>A0A8S9RKI2_BRACR</name>
<dbReference type="EMBL" id="QGKX02000095">
    <property type="protein sequence ID" value="KAF3572922.1"/>
    <property type="molecule type" value="Genomic_DNA"/>
</dbReference>
<evidence type="ECO:0000313" key="2">
    <source>
        <dbReference type="EMBL" id="KAF3572922.1"/>
    </source>
</evidence>
<organism evidence="2 3">
    <name type="scientific">Brassica cretica</name>
    <name type="common">Mustard</name>
    <dbReference type="NCBI Taxonomy" id="69181"/>
    <lineage>
        <taxon>Eukaryota</taxon>
        <taxon>Viridiplantae</taxon>
        <taxon>Streptophyta</taxon>
        <taxon>Embryophyta</taxon>
        <taxon>Tracheophyta</taxon>
        <taxon>Spermatophyta</taxon>
        <taxon>Magnoliopsida</taxon>
        <taxon>eudicotyledons</taxon>
        <taxon>Gunneridae</taxon>
        <taxon>Pentapetalae</taxon>
        <taxon>rosids</taxon>
        <taxon>malvids</taxon>
        <taxon>Brassicales</taxon>
        <taxon>Brassicaceae</taxon>
        <taxon>Brassiceae</taxon>
        <taxon>Brassica</taxon>
    </lineage>
</organism>
<dbReference type="Proteomes" id="UP000712600">
    <property type="component" value="Unassembled WGS sequence"/>
</dbReference>
<feature type="region of interest" description="Disordered" evidence="1">
    <location>
        <begin position="1"/>
        <end position="36"/>
    </location>
</feature>
<evidence type="ECO:0000313" key="3">
    <source>
        <dbReference type="Proteomes" id="UP000712600"/>
    </source>
</evidence>
<protein>
    <submittedName>
        <fullName evidence="2">Uncharacterized protein</fullName>
    </submittedName>
</protein>
<sequence length="170" mass="19135">MSGGSWVATEIASVSEDEAEPSQKDVEASYRYPPPSDRLERQLAWRSSFRTFRPGIPYSLSPGLQYNSVSTSLKRRRSSKAVMHEPPRSKRESKGWKLVFEGDGPLSMDQGYLVSLARRTRGAKALTFEISPFQVMEAFNEFAVTMEDCVHALRNGSEVEKGKVEVQRLT</sequence>